<dbReference type="InterPro" id="IPR050312">
    <property type="entry name" value="IolE/XylAMocC-like"/>
</dbReference>
<dbReference type="PANTHER" id="PTHR12110:SF21">
    <property type="entry name" value="XYLOSE ISOMERASE-LIKE TIM BARREL DOMAIN-CONTAINING PROTEIN"/>
    <property type="match status" value="1"/>
</dbReference>
<protein>
    <recommendedName>
        <fullName evidence="1">Xylose isomerase-like TIM barrel domain-containing protein</fullName>
    </recommendedName>
</protein>
<evidence type="ECO:0000313" key="2">
    <source>
        <dbReference type="EMBL" id="VDN48641.1"/>
    </source>
</evidence>
<organism evidence="2 3">
    <name type="scientific">Petrocella atlantisensis</name>
    <dbReference type="NCBI Taxonomy" id="2173034"/>
    <lineage>
        <taxon>Bacteria</taxon>
        <taxon>Bacillati</taxon>
        <taxon>Bacillota</taxon>
        <taxon>Clostridia</taxon>
        <taxon>Lachnospirales</taxon>
        <taxon>Vallitaleaceae</taxon>
        <taxon>Petrocella</taxon>
    </lineage>
</organism>
<dbReference type="PANTHER" id="PTHR12110">
    <property type="entry name" value="HYDROXYPYRUVATE ISOMERASE"/>
    <property type="match status" value="1"/>
</dbReference>
<dbReference type="KEGG" id="cbar:PATL70BA_2738"/>
<dbReference type="Proteomes" id="UP000279029">
    <property type="component" value="Chromosome"/>
</dbReference>
<proteinExistence type="predicted"/>
<dbReference type="InterPro" id="IPR036237">
    <property type="entry name" value="Xyl_isomerase-like_sf"/>
</dbReference>
<sequence>MKLSVFTVPYSSLSLEETLKKLSAIGVQAVELGAGGYPGNAHLNAKELLADDEKAQAVKALTRKYNIEIAAISCHGNPVHPDKTIAKDFHDQFIDAVLLAEKLGVQTVITFSGCPGDSEGSKYPNWVTCPWPDDFGTILDYQWNEVLIPYWKDTVEFAKQHNVHKIALEMHPGFCVYNPETLLRLRDAVGEVIGANFDPSHLFWQGINPVSAIKALKGAIYHFHAKDTKIDERNVGINGVLDNKNYGDVLGRSWVFRTVGYGHDQEIWNDMISMLKAVEYDGPISIEHEDALMSIDEGLSKAIEFLKEVIIFETPTSMWWA</sequence>
<keyword evidence="3" id="KW-1185">Reference proteome</keyword>
<feature type="domain" description="Xylose isomerase-like TIM barrel" evidence="1">
    <location>
        <begin position="20"/>
        <end position="308"/>
    </location>
</feature>
<dbReference type="SUPFAM" id="SSF51658">
    <property type="entry name" value="Xylose isomerase-like"/>
    <property type="match status" value="1"/>
</dbReference>
<dbReference type="OrthoDB" id="9779184at2"/>
<dbReference type="AlphaFoldDB" id="A0A3P7PZS1"/>
<dbReference type="InterPro" id="IPR013022">
    <property type="entry name" value="Xyl_isomerase-like_TIM-brl"/>
</dbReference>
<accession>A0A3P7PZS1</accession>
<dbReference type="EMBL" id="LR130778">
    <property type="protein sequence ID" value="VDN48641.1"/>
    <property type="molecule type" value="Genomic_DNA"/>
</dbReference>
<gene>
    <name evidence="2" type="ORF">PATL70BA_2738</name>
</gene>
<dbReference type="Pfam" id="PF01261">
    <property type="entry name" value="AP_endonuc_2"/>
    <property type="match status" value="1"/>
</dbReference>
<reference evidence="2 3" key="1">
    <citation type="submission" date="2018-09" db="EMBL/GenBank/DDBJ databases">
        <authorList>
            <person name="Postec A."/>
        </authorList>
    </citation>
    <scope>NUCLEOTIDE SEQUENCE [LARGE SCALE GENOMIC DNA]</scope>
    <source>
        <strain evidence="2">70B-A</strain>
    </source>
</reference>
<name>A0A3P7PZS1_9FIRM</name>
<evidence type="ECO:0000313" key="3">
    <source>
        <dbReference type="Proteomes" id="UP000279029"/>
    </source>
</evidence>
<dbReference type="RefSeq" id="WP_125137751.1">
    <property type="nucleotide sequence ID" value="NZ_LR130778.1"/>
</dbReference>
<dbReference type="Gene3D" id="3.20.20.150">
    <property type="entry name" value="Divalent-metal-dependent TIM barrel enzymes"/>
    <property type="match status" value="1"/>
</dbReference>
<evidence type="ECO:0000259" key="1">
    <source>
        <dbReference type="Pfam" id="PF01261"/>
    </source>
</evidence>